<evidence type="ECO:0000313" key="6">
    <source>
        <dbReference type="Proteomes" id="UP001165089"/>
    </source>
</evidence>
<feature type="domain" description="ABC transporter" evidence="4">
    <location>
        <begin position="2"/>
        <end position="225"/>
    </location>
</feature>
<keyword evidence="1" id="KW-0813">Transport</keyword>
<dbReference type="InterPro" id="IPR027417">
    <property type="entry name" value="P-loop_NTPase"/>
</dbReference>
<sequence length="225" mass="24205">MIQLEGVWRTYPMGEGVVHALRDISLGIAPGEHVALIGPSGSGKSTLLHILGCLDRPTRGRYRFEGREVGALPDGERSLLRRNRIGFVFQFFHLLPRLTAQGNVELPMLFGGVPREERKARAARALASVGLLARAGHRPDQLSGGERQRTAIARAVVMDPAVLLADEPTGNLDRASAQEVMGVLEAMNRQGLTLVVVTHDPVLAGRAKRVVHLSDGALADPPAEA</sequence>
<dbReference type="InterPro" id="IPR003593">
    <property type="entry name" value="AAA+_ATPase"/>
</dbReference>
<dbReference type="GO" id="GO:0005524">
    <property type="term" value="F:ATP binding"/>
    <property type="evidence" value="ECO:0007669"/>
    <property type="project" value="UniProtKB-KW"/>
</dbReference>
<dbReference type="InterPro" id="IPR015854">
    <property type="entry name" value="ABC_transpr_LolD-like"/>
</dbReference>
<proteinExistence type="predicted"/>
<keyword evidence="6" id="KW-1185">Reference proteome</keyword>
<evidence type="ECO:0000259" key="4">
    <source>
        <dbReference type="PROSITE" id="PS50893"/>
    </source>
</evidence>
<name>A0ABQ5Q9W6_9BACT</name>
<reference evidence="5 6" key="1">
    <citation type="journal article" date="2023" name="Antonie Van Leeuwenhoek">
        <title>Mesoterricola silvestris gen. nov., sp. nov., Mesoterricola sediminis sp. nov., Geothrix oryzae sp. nov., Geothrix edaphica sp. nov., Geothrix rubra sp. nov., and Geothrix limicola sp. nov., six novel members of Acidobacteriota isolated from soils.</title>
        <authorList>
            <person name="Itoh H."/>
            <person name="Sugisawa Y."/>
            <person name="Mise K."/>
            <person name="Xu Z."/>
            <person name="Kuniyasu M."/>
            <person name="Ushijima N."/>
            <person name="Kawano K."/>
            <person name="Kobayashi E."/>
            <person name="Shiratori Y."/>
            <person name="Masuda Y."/>
            <person name="Senoo K."/>
        </authorList>
    </citation>
    <scope>NUCLEOTIDE SEQUENCE [LARGE SCALE GENOMIC DNA]</scope>
    <source>
        <strain evidence="5 6">Red803</strain>
    </source>
</reference>
<dbReference type="CDD" id="cd03255">
    <property type="entry name" value="ABC_MJ0796_LolCDE_FtsE"/>
    <property type="match status" value="1"/>
</dbReference>
<gene>
    <name evidence="5" type="ORF">GETHPA_26740</name>
</gene>
<organism evidence="5 6">
    <name type="scientific">Geothrix rubra</name>
    <dbReference type="NCBI Taxonomy" id="2927977"/>
    <lineage>
        <taxon>Bacteria</taxon>
        <taxon>Pseudomonadati</taxon>
        <taxon>Acidobacteriota</taxon>
        <taxon>Holophagae</taxon>
        <taxon>Holophagales</taxon>
        <taxon>Holophagaceae</taxon>
        <taxon>Geothrix</taxon>
    </lineage>
</organism>
<dbReference type="RefSeq" id="WP_285727094.1">
    <property type="nucleotide sequence ID" value="NZ_BSDD01000005.1"/>
</dbReference>
<dbReference type="PANTHER" id="PTHR24220:SF86">
    <property type="entry name" value="ABC TRANSPORTER ABCH.1"/>
    <property type="match status" value="1"/>
</dbReference>
<dbReference type="Proteomes" id="UP001165089">
    <property type="component" value="Unassembled WGS sequence"/>
</dbReference>
<keyword evidence="3 5" id="KW-0067">ATP-binding</keyword>
<accession>A0ABQ5Q9W6</accession>
<protein>
    <submittedName>
        <fullName evidence="5">Macrolide ABC transporter ATP-binding protein</fullName>
    </submittedName>
</protein>
<dbReference type="PANTHER" id="PTHR24220">
    <property type="entry name" value="IMPORT ATP-BINDING PROTEIN"/>
    <property type="match status" value="1"/>
</dbReference>
<comment type="caution">
    <text evidence="5">The sequence shown here is derived from an EMBL/GenBank/DDBJ whole genome shotgun (WGS) entry which is preliminary data.</text>
</comment>
<keyword evidence="2" id="KW-0547">Nucleotide-binding</keyword>
<dbReference type="EMBL" id="BSDD01000005">
    <property type="protein sequence ID" value="GLH71141.1"/>
    <property type="molecule type" value="Genomic_DNA"/>
</dbReference>
<evidence type="ECO:0000256" key="1">
    <source>
        <dbReference type="ARBA" id="ARBA00022448"/>
    </source>
</evidence>
<dbReference type="InterPro" id="IPR017911">
    <property type="entry name" value="MacB-like_ATP-bd"/>
</dbReference>
<dbReference type="SMART" id="SM00382">
    <property type="entry name" value="AAA"/>
    <property type="match status" value="1"/>
</dbReference>
<dbReference type="SUPFAM" id="SSF52540">
    <property type="entry name" value="P-loop containing nucleoside triphosphate hydrolases"/>
    <property type="match status" value="1"/>
</dbReference>
<dbReference type="InterPro" id="IPR003439">
    <property type="entry name" value="ABC_transporter-like_ATP-bd"/>
</dbReference>
<evidence type="ECO:0000313" key="5">
    <source>
        <dbReference type="EMBL" id="GLH71141.1"/>
    </source>
</evidence>
<evidence type="ECO:0000256" key="3">
    <source>
        <dbReference type="ARBA" id="ARBA00022840"/>
    </source>
</evidence>
<evidence type="ECO:0000256" key="2">
    <source>
        <dbReference type="ARBA" id="ARBA00022741"/>
    </source>
</evidence>
<dbReference type="Gene3D" id="3.40.50.300">
    <property type="entry name" value="P-loop containing nucleotide triphosphate hydrolases"/>
    <property type="match status" value="1"/>
</dbReference>
<dbReference type="PROSITE" id="PS50893">
    <property type="entry name" value="ABC_TRANSPORTER_2"/>
    <property type="match status" value="1"/>
</dbReference>
<dbReference type="Pfam" id="PF00005">
    <property type="entry name" value="ABC_tran"/>
    <property type="match status" value="1"/>
</dbReference>